<dbReference type="SUPFAM" id="SSF51735">
    <property type="entry name" value="NAD(P)-binding Rossmann-fold domains"/>
    <property type="match status" value="1"/>
</dbReference>
<dbReference type="Gene3D" id="3.90.25.10">
    <property type="entry name" value="UDP-galactose 4-epimerase, domain 1"/>
    <property type="match status" value="1"/>
</dbReference>
<dbReference type="InterPro" id="IPR051604">
    <property type="entry name" value="Ergot_Alk_Oxidoreductase"/>
</dbReference>
<evidence type="ECO:0000259" key="2">
    <source>
        <dbReference type="Pfam" id="PF05368"/>
    </source>
</evidence>
<dbReference type="AlphaFoldDB" id="A0AB39QNH7"/>
<evidence type="ECO:0000256" key="1">
    <source>
        <dbReference type="SAM" id="MobiDB-lite"/>
    </source>
</evidence>
<dbReference type="PANTHER" id="PTHR43162:SF1">
    <property type="entry name" value="PRESTALK A DIFFERENTIATION PROTEIN A"/>
    <property type="match status" value="1"/>
</dbReference>
<feature type="region of interest" description="Disordered" evidence="1">
    <location>
        <begin position="28"/>
        <end position="59"/>
    </location>
</feature>
<dbReference type="Gene3D" id="3.40.50.720">
    <property type="entry name" value="NAD(P)-binding Rossmann-like Domain"/>
    <property type="match status" value="1"/>
</dbReference>
<sequence length="300" mass="31553">MITVTGATGNIGRTLVDLLAEAGEEVVAVSRNPQDRRNPRSPGDYGDPGHPRQTSSGVTGVRWAEAHVGDAASMREPLTGARALFIVLGGELNAFGEHPELLLRAAADAGVERVVLVSSQVSATRPEAPSHARLREYEAAVRASGLDFTILRPGGFASNAFAWAETIRTKRTVFAPFADVALPVVDPADIAAVAARALREDGHGGRVYELTGPEPISPRQQTAVISAALGEEVTLVELPREEAHAAMSRFVPEEAVTGTLDVLGAPLPAELRVSPDVESVLGRPAGAFGGWVGRNLPAFR</sequence>
<organism evidence="3">
    <name type="scientific">Streptomyces sp. R39</name>
    <dbReference type="NCBI Taxonomy" id="3238631"/>
    <lineage>
        <taxon>Bacteria</taxon>
        <taxon>Bacillati</taxon>
        <taxon>Actinomycetota</taxon>
        <taxon>Actinomycetes</taxon>
        <taxon>Kitasatosporales</taxon>
        <taxon>Streptomycetaceae</taxon>
        <taxon>Streptomyces</taxon>
    </lineage>
</organism>
<dbReference type="InterPro" id="IPR036291">
    <property type="entry name" value="NAD(P)-bd_dom_sf"/>
</dbReference>
<feature type="domain" description="NmrA-like" evidence="2">
    <location>
        <begin position="2"/>
        <end position="252"/>
    </location>
</feature>
<gene>
    <name evidence="3" type="ORF">AB5J52_17925</name>
</gene>
<reference evidence="3" key="1">
    <citation type="submission" date="2024-07" db="EMBL/GenBank/DDBJ databases">
        <authorList>
            <person name="Yu S.T."/>
        </authorList>
    </citation>
    <scope>NUCLEOTIDE SEQUENCE</scope>
    <source>
        <strain evidence="3">R39</strain>
    </source>
</reference>
<proteinExistence type="predicted"/>
<dbReference type="Pfam" id="PF05368">
    <property type="entry name" value="NmrA"/>
    <property type="match status" value="1"/>
</dbReference>
<protein>
    <submittedName>
        <fullName evidence="3">SDR family oxidoreductase</fullName>
    </submittedName>
</protein>
<dbReference type="InterPro" id="IPR008030">
    <property type="entry name" value="NmrA-like"/>
</dbReference>
<name>A0AB39QNH7_9ACTN</name>
<accession>A0AB39QNH7</accession>
<evidence type="ECO:0000313" key="3">
    <source>
        <dbReference type="EMBL" id="XDQ43994.1"/>
    </source>
</evidence>
<dbReference type="RefSeq" id="WP_369223008.1">
    <property type="nucleotide sequence ID" value="NZ_CP163441.1"/>
</dbReference>
<dbReference type="PANTHER" id="PTHR43162">
    <property type="match status" value="1"/>
</dbReference>
<dbReference type="EMBL" id="CP163441">
    <property type="protein sequence ID" value="XDQ43994.1"/>
    <property type="molecule type" value="Genomic_DNA"/>
</dbReference>